<comment type="caution">
    <text evidence="2">The sequence shown here is derived from an EMBL/GenBank/DDBJ whole genome shotgun (WGS) entry which is preliminary data.</text>
</comment>
<dbReference type="EMBL" id="CAJOBI010355625">
    <property type="protein sequence ID" value="CAF5223723.1"/>
    <property type="molecule type" value="Genomic_DNA"/>
</dbReference>
<proteinExistence type="predicted"/>
<feature type="compositionally biased region" description="Basic and acidic residues" evidence="1">
    <location>
        <begin position="1"/>
        <end position="22"/>
    </location>
</feature>
<dbReference type="Proteomes" id="UP000681967">
    <property type="component" value="Unassembled WGS sequence"/>
</dbReference>
<feature type="compositionally biased region" description="Low complexity" evidence="1">
    <location>
        <begin position="82"/>
        <end position="114"/>
    </location>
</feature>
<feature type="region of interest" description="Disordered" evidence="1">
    <location>
        <begin position="1"/>
        <end position="136"/>
    </location>
</feature>
<evidence type="ECO:0000313" key="2">
    <source>
        <dbReference type="EMBL" id="CAF5159567.1"/>
    </source>
</evidence>
<evidence type="ECO:0000256" key="1">
    <source>
        <dbReference type="SAM" id="MobiDB-lite"/>
    </source>
</evidence>
<evidence type="ECO:0000313" key="3">
    <source>
        <dbReference type="EMBL" id="CAF5223723.1"/>
    </source>
</evidence>
<dbReference type="EMBL" id="CAJOBH010264465">
    <property type="protein sequence ID" value="CAF5159567.1"/>
    <property type="molecule type" value="Genomic_DNA"/>
</dbReference>
<feature type="compositionally biased region" description="Polar residues" evidence="1">
    <location>
        <begin position="53"/>
        <end position="69"/>
    </location>
</feature>
<reference evidence="2" key="1">
    <citation type="submission" date="2021-02" db="EMBL/GenBank/DDBJ databases">
        <authorList>
            <person name="Nowell W R."/>
        </authorList>
    </citation>
    <scope>NUCLEOTIDE SEQUENCE</scope>
</reference>
<evidence type="ECO:0000313" key="4">
    <source>
        <dbReference type="Proteomes" id="UP000681967"/>
    </source>
</evidence>
<dbReference type="AlphaFoldDB" id="A0A8S3GBA7"/>
<feature type="non-terminal residue" evidence="2">
    <location>
        <position position="136"/>
    </location>
</feature>
<protein>
    <submittedName>
        <fullName evidence="2">Uncharacterized protein</fullName>
    </submittedName>
</protein>
<dbReference type="Proteomes" id="UP000676336">
    <property type="component" value="Unassembled WGS sequence"/>
</dbReference>
<organism evidence="2 4">
    <name type="scientific">Rotaria magnacalcarata</name>
    <dbReference type="NCBI Taxonomy" id="392030"/>
    <lineage>
        <taxon>Eukaryota</taxon>
        <taxon>Metazoa</taxon>
        <taxon>Spiralia</taxon>
        <taxon>Gnathifera</taxon>
        <taxon>Rotifera</taxon>
        <taxon>Eurotatoria</taxon>
        <taxon>Bdelloidea</taxon>
        <taxon>Philodinida</taxon>
        <taxon>Philodinidae</taxon>
        <taxon>Rotaria</taxon>
    </lineage>
</organism>
<gene>
    <name evidence="2" type="ORF">BYL167_LOCUS74190</name>
    <name evidence="3" type="ORF">SMN809_LOCUS83465</name>
</gene>
<name>A0A8S3GBA7_9BILA</name>
<feature type="non-terminal residue" evidence="2">
    <location>
        <position position="1"/>
    </location>
</feature>
<accession>A0A8S3GBA7</accession>
<sequence>RQQRGYDKSDYRTGNHEQKRSNANDYGGNKASKNRDHQNTRSKQQHNPKESKVVTNMKSKNEESSQIENQAKRDTTSLDTINNSNDNSQQSQNDERPNSSNKSSSASSQKNTNTVIKNRPSIQIYNPAERARLRKQ</sequence>